<dbReference type="Proteomes" id="UP000016491">
    <property type="component" value="Unassembled WGS sequence"/>
</dbReference>
<sequence>MKTGPMDTSYCGKNWKTNSNFIKKNIFLKISKKLEKRVDKRKVK</sequence>
<reference evidence="1 2" key="1">
    <citation type="submission" date="2013-07" db="EMBL/GenBank/DDBJ databases">
        <authorList>
            <person name="Weinstock G."/>
            <person name="Sodergren E."/>
            <person name="Wylie T."/>
            <person name="Fulton L."/>
            <person name="Fulton R."/>
            <person name="Fronick C."/>
            <person name="O'Laughlin M."/>
            <person name="Godfrey J."/>
            <person name="Miner T."/>
            <person name="Herter B."/>
            <person name="Appelbaum E."/>
            <person name="Cordes M."/>
            <person name="Lek S."/>
            <person name="Wollam A."/>
            <person name="Pepin K.H."/>
            <person name="Palsikar V.B."/>
            <person name="Mitreva M."/>
            <person name="Wilson R.K."/>
        </authorList>
    </citation>
    <scope>NUCLEOTIDE SEQUENCE [LARGE SCALE GENOMIC DNA]</scope>
    <source>
        <strain evidence="1 2">ATCC 14940</strain>
    </source>
</reference>
<gene>
    <name evidence="1" type="ORF">CLOSYM_03256</name>
</gene>
<comment type="caution">
    <text evidence="1">The sequence shown here is derived from an EMBL/GenBank/DDBJ whole genome shotgun (WGS) entry which is preliminary data.</text>
</comment>
<proteinExistence type="predicted"/>
<dbReference type="AlphaFoldDB" id="A0ABC9TVB1"/>
<dbReference type="EMBL" id="AWSU01000251">
    <property type="protein sequence ID" value="ERI75433.1"/>
    <property type="molecule type" value="Genomic_DNA"/>
</dbReference>
<evidence type="ECO:0000313" key="1">
    <source>
        <dbReference type="EMBL" id="ERI75433.1"/>
    </source>
</evidence>
<accession>A0ABC9TVB1</accession>
<organism evidence="1 2">
    <name type="scientific">[Clostridium] symbiosum ATCC 14940</name>
    <dbReference type="NCBI Taxonomy" id="411472"/>
    <lineage>
        <taxon>Bacteria</taxon>
        <taxon>Bacillati</taxon>
        <taxon>Bacillota</taxon>
        <taxon>Clostridia</taxon>
        <taxon>Lachnospirales</taxon>
        <taxon>Lachnospiraceae</taxon>
        <taxon>Otoolea</taxon>
    </lineage>
</organism>
<protein>
    <submittedName>
        <fullName evidence="1">Uncharacterized protein</fullName>
    </submittedName>
</protein>
<evidence type="ECO:0000313" key="2">
    <source>
        <dbReference type="Proteomes" id="UP000016491"/>
    </source>
</evidence>
<name>A0ABC9TVB1_CLOSY</name>